<dbReference type="GO" id="GO:0005737">
    <property type="term" value="C:cytoplasm"/>
    <property type="evidence" value="ECO:0007669"/>
    <property type="project" value="TreeGrafter"/>
</dbReference>
<dbReference type="SUPFAM" id="SSF53927">
    <property type="entry name" value="Cytidine deaminase-like"/>
    <property type="match status" value="1"/>
</dbReference>
<evidence type="ECO:0000256" key="4">
    <source>
        <dbReference type="ARBA" id="ARBA00022801"/>
    </source>
</evidence>
<evidence type="ECO:0000256" key="2">
    <source>
        <dbReference type="ARBA" id="ARBA00006576"/>
    </source>
</evidence>
<evidence type="ECO:0000313" key="9">
    <source>
        <dbReference type="Proteomes" id="UP000318093"/>
    </source>
</evidence>
<keyword evidence="4" id="KW-0378">Hydrolase</keyword>
<protein>
    <submittedName>
        <fullName evidence="8">dCMP deaminase family protein</fullName>
    </submittedName>
</protein>
<dbReference type="EMBL" id="VBAN01000237">
    <property type="protein sequence ID" value="TMI80783.1"/>
    <property type="molecule type" value="Genomic_DNA"/>
</dbReference>
<reference evidence="8 9" key="1">
    <citation type="journal article" date="2019" name="Nat. Microbiol.">
        <title>Mediterranean grassland soil C-N compound turnover is dependent on rainfall and depth, and is mediated by genomically divergent microorganisms.</title>
        <authorList>
            <person name="Diamond S."/>
            <person name="Andeer P.F."/>
            <person name="Li Z."/>
            <person name="Crits-Christoph A."/>
            <person name="Burstein D."/>
            <person name="Anantharaman K."/>
            <person name="Lane K.R."/>
            <person name="Thomas B.C."/>
            <person name="Pan C."/>
            <person name="Northen T.R."/>
            <person name="Banfield J.F."/>
        </authorList>
    </citation>
    <scope>NUCLEOTIDE SEQUENCE [LARGE SCALE GENOMIC DNA]</scope>
    <source>
        <strain evidence="8">NP_6</strain>
    </source>
</reference>
<dbReference type="GO" id="GO:0004132">
    <property type="term" value="F:dCMP deaminase activity"/>
    <property type="evidence" value="ECO:0007669"/>
    <property type="project" value="TreeGrafter"/>
</dbReference>
<name>A0A537JB99_9BACT</name>
<evidence type="ECO:0000313" key="8">
    <source>
        <dbReference type="EMBL" id="TMI80783.1"/>
    </source>
</evidence>
<dbReference type="PANTHER" id="PTHR11086:SF18">
    <property type="entry name" value="DEOXYCYTIDYLATE DEAMINASE"/>
    <property type="match status" value="1"/>
</dbReference>
<dbReference type="GO" id="GO:0008270">
    <property type="term" value="F:zinc ion binding"/>
    <property type="evidence" value="ECO:0007669"/>
    <property type="project" value="InterPro"/>
</dbReference>
<dbReference type="PANTHER" id="PTHR11086">
    <property type="entry name" value="DEOXYCYTIDYLATE DEAMINASE-RELATED"/>
    <property type="match status" value="1"/>
</dbReference>
<comment type="cofactor">
    <cofactor evidence="1">
        <name>Zn(2+)</name>
        <dbReference type="ChEBI" id="CHEBI:29105"/>
    </cofactor>
</comment>
<dbReference type="InterPro" id="IPR035105">
    <property type="entry name" value="Deoxycytidylate_deaminase_dom"/>
</dbReference>
<organism evidence="8 9">
    <name type="scientific">Candidatus Segetimicrobium genomatis</name>
    <dbReference type="NCBI Taxonomy" id="2569760"/>
    <lineage>
        <taxon>Bacteria</taxon>
        <taxon>Bacillati</taxon>
        <taxon>Candidatus Sysuimicrobiota</taxon>
        <taxon>Candidatus Sysuimicrobiia</taxon>
        <taxon>Candidatus Sysuimicrobiales</taxon>
        <taxon>Candidatus Segetimicrobiaceae</taxon>
        <taxon>Candidatus Segetimicrobium</taxon>
    </lineage>
</organism>
<keyword evidence="5" id="KW-0862">Zinc</keyword>
<evidence type="ECO:0000256" key="3">
    <source>
        <dbReference type="ARBA" id="ARBA00022723"/>
    </source>
</evidence>
<dbReference type="Gene3D" id="3.40.140.10">
    <property type="entry name" value="Cytidine Deaminase, domain 2"/>
    <property type="match status" value="1"/>
</dbReference>
<proteinExistence type="inferred from homology"/>
<dbReference type="AlphaFoldDB" id="A0A537JB99"/>
<sequence>MRSIRTWTSTPPRWTNGSTITGTSCPDWGTRGTGCTGPADDRVARPSWDEYFMNLARLAATRSTCLRRQVGAVIVKDRMVLSTGYNDTPRGLPNCGDGGCERCRSGAAAGSALDTCLCLHAEQNAIIQAAYHGVSIAGATIYCTHQPCLTCAKMIVNAGLARVVFASPYPDPLAEQLLRDATIDLARFPDETVLQRG</sequence>
<gene>
    <name evidence="8" type="ORF">E6H03_07740</name>
</gene>
<comment type="similarity">
    <text evidence="2">Belongs to the cytidine and deoxycytidylate deaminase family.</text>
</comment>
<evidence type="ECO:0000256" key="5">
    <source>
        <dbReference type="ARBA" id="ARBA00022833"/>
    </source>
</evidence>
<dbReference type="Proteomes" id="UP000318093">
    <property type="component" value="Unassembled WGS sequence"/>
</dbReference>
<dbReference type="InterPro" id="IPR016192">
    <property type="entry name" value="APOBEC/CMP_deaminase_Zn-bd"/>
</dbReference>
<dbReference type="Pfam" id="PF00383">
    <property type="entry name" value="dCMP_cyt_deam_1"/>
    <property type="match status" value="1"/>
</dbReference>
<feature type="region of interest" description="Disordered" evidence="6">
    <location>
        <begin position="1"/>
        <end position="21"/>
    </location>
</feature>
<evidence type="ECO:0000256" key="1">
    <source>
        <dbReference type="ARBA" id="ARBA00001947"/>
    </source>
</evidence>
<dbReference type="InterPro" id="IPR002125">
    <property type="entry name" value="CMP_dCMP_dom"/>
</dbReference>
<comment type="caution">
    <text evidence="8">The sequence shown here is derived from an EMBL/GenBank/DDBJ whole genome shotgun (WGS) entry which is preliminary data.</text>
</comment>
<accession>A0A537JB99</accession>
<keyword evidence="3" id="KW-0479">Metal-binding</keyword>
<dbReference type="PROSITE" id="PS51257">
    <property type="entry name" value="PROKAR_LIPOPROTEIN"/>
    <property type="match status" value="1"/>
</dbReference>
<dbReference type="PROSITE" id="PS51747">
    <property type="entry name" value="CYT_DCMP_DEAMINASES_2"/>
    <property type="match status" value="1"/>
</dbReference>
<evidence type="ECO:0000259" key="7">
    <source>
        <dbReference type="PROSITE" id="PS51747"/>
    </source>
</evidence>
<dbReference type="InterPro" id="IPR016193">
    <property type="entry name" value="Cytidine_deaminase-like"/>
</dbReference>
<dbReference type="PROSITE" id="PS00903">
    <property type="entry name" value="CYT_DCMP_DEAMINASES_1"/>
    <property type="match status" value="1"/>
</dbReference>
<evidence type="ECO:0000256" key="6">
    <source>
        <dbReference type="SAM" id="MobiDB-lite"/>
    </source>
</evidence>
<dbReference type="CDD" id="cd01286">
    <property type="entry name" value="deoxycytidylate_deaminase"/>
    <property type="match status" value="1"/>
</dbReference>
<feature type="domain" description="CMP/dCMP-type deaminase" evidence="7">
    <location>
        <begin position="47"/>
        <end position="185"/>
    </location>
</feature>
<dbReference type="InterPro" id="IPR015517">
    <property type="entry name" value="dCMP_deaminase-rel"/>
</dbReference>